<feature type="region of interest" description="Disordered" evidence="10">
    <location>
        <begin position="1119"/>
        <end position="1140"/>
    </location>
</feature>
<evidence type="ECO:0000256" key="8">
    <source>
        <dbReference type="ARBA" id="ARBA00038387"/>
    </source>
</evidence>
<dbReference type="GO" id="GO:0044611">
    <property type="term" value="C:nuclear pore inner ring"/>
    <property type="evidence" value="ECO:0007669"/>
    <property type="project" value="TreeGrafter"/>
</dbReference>
<protein>
    <recommendedName>
        <fullName evidence="9">Nucleoporin NUP188</fullName>
    </recommendedName>
</protein>
<name>A0A0D6EN80_SPOSA</name>
<dbReference type="Pfam" id="PF21093">
    <property type="entry name" value="Nup188_N-subdom_III"/>
    <property type="match status" value="1"/>
</dbReference>
<evidence type="ECO:0000256" key="2">
    <source>
        <dbReference type="ARBA" id="ARBA00022448"/>
    </source>
</evidence>
<dbReference type="PANTHER" id="PTHR31431">
    <property type="entry name" value="NUCLEOPORIN NUP188 HOMOLOG"/>
    <property type="match status" value="1"/>
</dbReference>
<dbReference type="Pfam" id="PF18378">
    <property type="entry name" value="Nup188_C"/>
    <property type="match status" value="1"/>
</dbReference>
<evidence type="ECO:0000256" key="7">
    <source>
        <dbReference type="ARBA" id="ARBA00023242"/>
    </source>
</evidence>
<dbReference type="PANTHER" id="PTHR31431:SF1">
    <property type="entry name" value="NUCLEOPORIN NUP188"/>
    <property type="match status" value="1"/>
</dbReference>
<dbReference type="Pfam" id="PF10487">
    <property type="entry name" value="Nup188_N"/>
    <property type="match status" value="1"/>
</dbReference>
<evidence type="ECO:0000313" key="15">
    <source>
        <dbReference type="Proteomes" id="UP000243876"/>
    </source>
</evidence>
<dbReference type="InterPro" id="IPR044840">
    <property type="entry name" value="Nup188"/>
</dbReference>
<feature type="domain" description="Nuclear pore protein Nup188 C-terminal" evidence="12">
    <location>
        <begin position="1491"/>
        <end position="1717"/>
    </location>
</feature>
<gene>
    <name evidence="14" type="primary">SPOSA6832_03151</name>
</gene>
<evidence type="ECO:0000256" key="1">
    <source>
        <dbReference type="ARBA" id="ARBA00004567"/>
    </source>
</evidence>
<keyword evidence="3" id="KW-0509">mRNA transport</keyword>
<evidence type="ECO:0000256" key="6">
    <source>
        <dbReference type="ARBA" id="ARBA00023132"/>
    </source>
</evidence>
<evidence type="ECO:0000256" key="9">
    <source>
        <dbReference type="ARBA" id="ARBA00040174"/>
    </source>
</evidence>
<keyword evidence="7" id="KW-0539">Nucleus</keyword>
<comment type="subcellular location">
    <subcellularLocation>
        <location evidence="1">Nucleus</location>
        <location evidence="1">Nuclear pore complex</location>
    </subcellularLocation>
</comment>
<evidence type="ECO:0000259" key="11">
    <source>
        <dbReference type="Pfam" id="PF10487"/>
    </source>
</evidence>
<dbReference type="GO" id="GO:0017056">
    <property type="term" value="F:structural constituent of nuclear pore"/>
    <property type="evidence" value="ECO:0007669"/>
    <property type="project" value="InterPro"/>
</dbReference>
<feature type="non-terminal residue" evidence="14">
    <location>
        <position position="1"/>
    </location>
</feature>
<evidence type="ECO:0000313" key="14">
    <source>
        <dbReference type="EMBL" id="CEQ41434.1"/>
    </source>
</evidence>
<dbReference type="InterPro" id="IPR041634">
    <property type="entry name" value="Nup188_C"/>
</dbReference>
<dbReference type="Proteomes" id="UP000243876">
    <property type="component" value="Unassembled WGS sequence"/>
</dbReference>
<evidence type="ECO:0000256" key="4">
    <source>
        <dbReference type="ARBA" id="ARBA00022927"/>
    </source>
</evidence>
<accession>A0A0D6EN80</accession>
<organism evidence="14 15">
    <name type="scientific">Sporidiobolus salmonicolor</name>
    <name type="common">Yeast-like fungus</name>
    <name type="synonym">Sporobolomyces salmonicolor</name>
    <dbReference type="NCBI Taxonomy" id="5005"/>
    <lineage>
        <taxon>Eukaryota</taxon>
        <taxon>Fungi</taxon>
        <taxon>Dikarya</taxon>
        <taxon>Basidiomycota</taxon>
        <taxon>Pucciniomycotina</taxon>
        <taxon>Microbotryomycetes</taxon>
        <taxon>Sporidiobolales</taxon>
        <taxon>Sporidiobolaceae</taxon>
        <taxon>Sporobolomyces</taxon>
    </lineage>
</organism>
<reference evidence="15" key="1">
    <citation type="submission" date="2015-02" db="EMBL/GenBank/DDBJ databases">
        <authorList>
            <person name="Gon?alves P."/>
        </authorList>
    </citation>
    <scope>NUCLEOTIDE SEQUENCE [LARGE SCALE GENOMIC DNA]</scope>
</reference>
<evidence type="ECO:0000256" key="10">
    <source>
        <dbReference type="SAM" id="MobiDB-lite"/>
    </source>
</evidence>
<dbReference type="GO" id="GO:0006606">
    <property type="term" value="P:protein import into nucleus"/>
    <property type="evidence" value="ECO:0007669"/>
    <property type="project" value="TreeGrafter"/>
</dbReference>
<feature type="domain" description="Nucleoporin Nup188 N-terminal" evidence="11">
    <location>
        <begin position="22"/>
        <end position="329"/>
    </location>
</feature>
<evidence type="ECO:0000259" key="12">
    <source>
        <dbReference type="Pfam" id="PF18378"/>
    </source>
</evidence>
<evidence type="ECO:0000259" key="13">
    <source>
        <dbReference type="Pfam" id="PF21093"/>
    </source>
</evidence>
<dbReference type="OrthoDB" id="102511at2759"/>
<keyword evidence="5" id="KW-0811">Translocation</keyword>
<comment type="similarity">
    <text evidence="8">Belongs to the Nup188 family.</text>
</comment>
<feature type="domain" description="Nucleoporin Nup188 N-terminal subdomain III" evidence="13">
    <location>
        <begin position="620"/>
        <end position="1110"/>
    </location>
</feature>
<keyword evidence="6" id="KW-0906">Nuclear pore complex</keyword>
<keyword evidence="15" id="KW-1185">Reference proteome</keyword>
<dbReference type="GO" id="GO:0051028">
    <property type="term" value="P:mRNA transport"/>
    <property type="evidence" value="ECO:0007669"/>
    <property type="project" value="UniProtKB-KW"/>
</dbReference>
<dbReference type="Gene3D" id="1.25.10.70">
    <property type="match status" value="1"/>
</dbReference>
<keyword evidence="2" id="KW-0813">Transport</keyword>
<keyword evidence="4" id="KW-0653">Protein transport</keyword>
<evidence type="ECO:0000256" key="3">
    <source>
        <dbReference type="ARBA" id="ARBA00022816"/>
    </source>
</evidence>
<sequence>SWANVLIRLEASYETGPVSSTLSSFLEAHLAQLQHPADPFKRDPQGKQQLSSGSLTVATRKVDISKQEQTAVLEVADRFDLDEVEAWLAVQSVTKGKKKEDDRLDDDEWFNLTAWVFEERMAVIGTVALLLRTHEDPNHPCFDLASKLLPSILSDSFTSSLLAGVSQRASQTLPKPVRHSRQQYSFWTKQLVQEQKALLEVLFLVYYAPRPADGPELVRLLETIRTTEWGSRQELFGYFDAETIAAVKEVEGLFTILAVEALNLENAMEQDYPIPPPGGEPLEATSVFHPDNLRKVYEAVEALVSSDSVRASPLLLGWAFLLSKVTASLLERGVPEAYHSFAEQSLRVETASSSGSPQPLFQLYAAHALSPSSSLFSTLRSILHSPLFGLPQHQHDLPSPSFSSSDPNAVGYLSVLRGLITSLPLLIRLPFLTPAQLSGLFSVCSSLYSNPSAAGMCANFWRDQALVLGLGLDATVDAEEEMGMALDREAPATGEAEIIELARSRFPVQFGGLVQLVRALCAGVNGVLSGEGSGNEESEALAGKCAQAAFAYLAHLPTLTHVVPSAPSVTPLPYETLSYPDPATGYSFRASRSIGVSRSVVVPVGAMGRLVSPQGGRPVVVAWDTEWSGWRLFGDVLEEYAGLRRAKKVREEDVFAGGAGDVDTLPIEWDSEEEKAQDVTAVLDILRLTLRNDHSLGPMLVKHLSSGAPRGAAPRPDLIEVLFRILERSLNPTTTVPTRLISSLLGLVAALLPSFPGIIWTFLRGSSLLFPSTTSTTSTTSSRHMTSSARASILQSEKLAGHYPISLSLLNLVHALVLEEQVASCVVSPELQRMKHDVLVRALSWVRDDVWPSYSSWRFGALAEKYELAKRMVDVFKLVLEEGELFPSVGKGIFPEPVSIITDAFLNTATVAQLAPLLSTLGAGPDAIVLLRKAHRYTDAQALEDLVDASLGLTLKLLRLRRRVKGTTSSLLEKLCLSPDSAANLSISAPALPPLSGLSASSATSQRRPELLESLSKLITAPLSTHVAVQAARVFALFCIASGEVQARSAGSSLVALLGGSERAEEMCVGLLKVVEDPTASGELQVAVWDLISAIVDSQPGLAILLVTGRHYPFSDLAASTTSKDDKGKSKELTPVEQASQDLAKSLAPPPLRPLPRTAIGVALETVGIWEEAWKERPALLAAVLRFFDFVWQHLHDYGTALDDFRGRAAAWEAFVKVAFEDPGGEPEDDEAVTMYCHRIMAKAHAVRIVTLDIQAALQRPKPEEATSAKAFLEPFRDVRKLTGSLSSAIASSCAPELHRGIYTLIRLSFPELDLDALRNPAPTHPLDEAREFGPEYLYSLPLMRRKLDGFFADPHSVIDHESFIDIVKQTGKLNLNFSLLEAQISDTRAWRQVLEIGLPLVRRDEKAVEAVRGIVSLVAREVAHEQRVGQVMTTIQAERLEILASLVEVLGGVPAVKGKDTLVDLLHDVSAIFASEALEPLESVARRAIPAFHATLFRIAFFVFRQLNAYSSETSAPALSAEQKTKITAATDLILRTMLAATRDLLVLARSTKALEIEQDLTLAVAVVSQILKSPYTPAPALWLAHCHSLDLFRSAFEVFVYMEQLEPSRPLYAQHVLDLCLAIATSSPRAAEQLALEGVMTALTNNALTSAAESGAIPLVSSTDGSRTPQHELWTTMLALVVALVAALGDSTRFVAQDVTGFVRLYGAQIARALSWNAETPVTAAGLEELAATVALMHGVARSSSTSGAGSTSAAVAAVFVDQGLGLLQHLVYALLHPNHLSVLIEGLTPEERSWIEKEAGETELAKKPVAGAVTLAVVQLCRDIVGSFTEYSDAWRTLVKDPMEWKTEAAIVLPTATVTSTEKASLGTLFDLVSYCIDTLRSAPTAVPTPTTPSPSSTFPTLPLFSPAIFRTVCSETLEATLLLSATQIGLYGKLGHGPAQGQTGGSFTRTLKELAQEVTDAVDKAITAAEADKAAAREAKDDRQWLLAAVKTRLVSWL</sequence>
<dbReference type="EMBL" id="CENE01000014">
    <property type="protein sequence ID" value="CEQ41434.1"/>
    <property type="molecule type" value="Genomic_DNA"/>
</dbReference>
<proteinExistence type="inferred from homology"/>
<dbReference type="InterPro" id="IPR048883">
    <property type="entry name" value="Nup188_N-subdom_III"/>
</dbReference>
<feature type="compositionally biased region" description="Basic and acidic residues" evidence="10">
    <location>
        <begin position="1123"/>
        <end position="1134"/>
    </location>
</feature>
<evidence type="ECO:0000256" key="5">
    <source>
        <dbReference type="ARBA" id="ARBA00023010"/>
    </source>
</evidence>
<dbReference type="InterPro" id="IPR018864">
    <property type="entry name" value="Nucleoporin_Nup188_N"/>
</dbReference>
<dbReference type="GO" id="GO:0006405">
    <property type="term" value="P:RNA export from nucleus"/>
    <property type="evidence" value="ECO:0007669"/>
    <property type="project" value="TreeGrafter"/>
</dbReference>